<dbReference type="Pfam" id="PF23559">
    <property type="entry name" value="WHD_DRP"/>
    <property type="match status" value="1"/>
</dbReference>
<evidence type="ECO:0000259" key="11">
    <source>
        <dbReference type="Pfam" id="PF23598"/>
    </source>
</evidence>
<dbReference type="FunFam" id="3.40.50.300:FF:001091">
    <property type="entry name" value="Probable disease resistance protein At1g61300"/>
    <property type="match status" value="1"/>
</dbReference>
<name>A0ABC9AV74_9POAL</name>
<dbReference type="GO" id="GO:0009626">
    <property type="term" value="P:plant-type hypersensitive response"/>
    <property type="evidence" value="ECO:0007669"/>
    <property type="project" value="UniProtKB-ARBA"/>
</dbReference>
<dbReference type="CDD" id="cd14798">
    <property type="entry name" value="RX-CC_like"/>
    <property type="match status" value="1"/>
</dbReference>
<feature type="domain" description="Disease resistance R13L4/SHOC-2-like LRR" evidence="11">
    <location>
        <begin position="773"/>
        <end position="1016"/>
    </location>
</feature>
<evidence type="ECO:0000259" key="10">
    <source>
        <dbReference type="Pfam" id="PF23559"/>
    </source>
</evidence>
<feature type="domain" description="Disease resistance R13L4/SHOC-2-like LRR" evidence="11">
    <location>
        <begin position="543"/>
        <end position="762"/>
    </location>
</feature>
<keyword evidence="2" id="KW-0433">Leucine-rich repeat</keyword>
<dbReference type="PANTHER" id="PTHR23155:SF1116">
    <property type="entry name" value="OS12G0273300 PROTEIN"/>
    <property type="match status" value="1"/>
</dbReference>
<dbReference type="Pfam" id="PF23598">
    <property type="entry name" value="LRR_14"/>
    <property type="match status" value="2"/>
</dbReference>
<dbReference type="InterPro" id="IPR036388">
    <property type="entry name" value="WH-like_DNA-bd_sf"/>
</dbReference>
<dbReference type="InterPro" id="IPR002182">
    <property type="entry name" value="NB-ARC"/>
</dbReference>
<evidence type="ECO:0000256" key="1">
    <source>
        <dbReference type="ARBA" id="ARBA00008894"/>
    </source>
</evidence>
<dbReference type="Gene3D" id="1.10.8.430">
    <property type="entry name" value="Helical domain of apoptotic protease-activating factors"/>
    <property type="match status" value="1"/>
</dbReference>
<dbReference type="Gene3D" id="3.40.50.300">
    <property type="entry name" value="P-loop containing nucleotide triphosphate hydrolases"/>
    <property type="match status" value="1"/>
</dbReference>
<dbReference type="PANTHER" id="PTHR23155">
    <property type="entry name" value="DISEASE RESISTANCE PROTEIN RP"/>
    <property type="match status" value="1"/>
</dbReference>
<keyword evidence="5" id="KW-0611">Plant defense</keyword>
<keyword evidence="6" id="KW-0175">Coiled coil</keyword>
<dbReference type="InterPro" id="IPR041118">
    <property type="entry name" value="Rx_N"/>
</dbReference>
<dbReference type="GO" id="GO:0000166">
    <property type="term" value="F:nucleotide binding"/>
    <property type="evidence" value="ECO:0007669"/>
    <property type="project" value="UniProtKB-KW"/>
</dbReference>
<evidence type="ECO:0000256" key="4">
    <source>
        <dbReference type="ARBA" id="ARBA00022741"/>
    </source>
</evidence>
<evidence type="ECO:0000313" key="13">
    <source>
        <dbReference type="Proteomes" id="UP001497457"/>
    </source>
</evidence>
<evidence type="ECO:0000259" key="9">
    <source>
        <dbReference type="Pfam" id="PF18052"/>
    </source>
</evidence>
<evidence type="ECO:0000259" key="8">
    <source>
        <dbReference type="Pfam" id="PF00931"/>
    </source>
</evidence>
<dbReference type="Pfam" id="PF00931">
    <property type="entry name" value="NB-ARC"/>
    <property type="match status" value="1"/>
</dbReference>
<feature type="domain" description="Disease resistance protein winged helix" evidence="10">
    <location>
        <begin position="426"/>
        <end position="496"/>
    </location>
</feature>
<dbReference type="GO" id="GO:0002758">
    <property type="term" value="P:innate immune response-activating signaling pathway"/>
    <property type="evidence" value="ECO:0007669"/>
    <property type="project" value="UniProtKB-ARBA"/>
</dbReference>
<evidence type="ECO:0000256" key="7">
    <source>
        <dbReference type="SAM" id="MobiDB-lite"/>
    </source>
</evidence>
<dbReference type="InterPro" id="IPR032675">
    <property type="entry name" value="LRR_dom_sf"/>
</dbReference>
<comment type="similarity">
    <text evidence="1">Belongs to the disease resistance NB-LRR family.</text>
</comment>
<dbReference type="Gene3D" id="3.80.10.10">
    <property type="entry name" value="Ribonuclease Inhibitor"/>
    <property type="match status" value="1"/>
</dbReference>
<protein>
    <submittedName>
        <fullName evidence="12">Uncharacterized protein</fullName>
    </submittedName>
</protein>
<sequence>MGSLIPKLGELLKEEYKLQTGVKEQVRALSLELKGAQAALRKVSEVPWDWLDEEVKLWSREVREASYDMEDIIDAFLVRVQGRDCCEHESSLKRLCQRMTRLFTKTKARHEISVAIEDIKRHLQEVTERRGRFKVDDVVARPATSSTIDPRLAAMYTEVSRLVGIDKSSGELISMLQRGEDVSNNTKMKIVSVFGSGGLGKTTLAKTVYDKLKGAYDCWAFVPVGRNPDLKKIFKDILIELDKKRYLPFSTAVLDERQLIDELRDFFLEKKRYFLVIDDIWETKSWETIKLAMVENDCGGRIVITTRKLEVATKAGEVYELQPLPHDTSRKLFCTRIFGGEGKCLDNEPHEISDKILRKCGGVPLAIITMASLLVGKPIEKWPDLYRSIGFGFKEEAENTVRGILSFSYYDLPSYLRTCLLYLGAFPEDCVISKDGLIWKWIAEGFVHEKQGIRLFETGEGYFNDLINRSMIQAEEHTHDGSVYGCRVHDMVLDFIRLVSKEENFFTISDDGLGIPQQSIRRLAQQNRTMENTRTANRFDMAKVRSFIAYECVIEPWVRLSSLRILRVLAIEGCKPRNGSRLRIEHLGLLVHLRYLSLRGTKIDKIPEEIGGLRMLQTLVLVHSDIVELPSSIRLLTQLVCLNVTLGRERPSVEMGISKEVASVRELTSLEELYIGFRDVRWSTRRLLKELSSLRELRVLGVTVYYDEESERDFLESLPHLPKLQNLTLSHCFDGSEIPTAKWESAFALPPNLRHMAADGVATSLEELAAIMSYETDMVESLRDHFSNNNLTFCCYLDDKFPTATAMWEVAGFFLPRHLQELYIVSVKFSKLPSWISASRLPNLSNLCLYLGAVDEQGLKILGNLPELCFLHLISRSSATIRNAAIGDSDVRYFQKLRYYRMDISSVWFLPDRDGKSVSSFHIWNGKQDISMTFGPGNKGMAVAPLFMPCLQMISFNVYVRALRDHCYCDNFGLEYLPSLREIHVGVICTAASNVEVVQVEAALRHAASVHPNRPIVLAISKFDTGNMIPQEIPSSVERHTSSAEGQDSTVAAAIAEKRNPSIIQSNPSG</sequence>
<dbReference type="InterPro" id="IPR042197">
    <property type="entry name" value="Apaf_helical"/>
</dbReference>
<dbReference type="InterPro" id="IPR038005">
    <property type="entry name" value="RX-like_CC"/>
</dbReference>
<dbReference type="SUPFAM" id="SSF52540">
    <property type="entry name" value="P-loop containing nucleoside triphosphate hydrolases"/>
    <property type="match status" value="1"/>
</dbReference>
<keyword evidence="3" id="KW-0677">Repeat</keyword>
<dbReference type="InterPro" id="IPR044974">
    <property type="entry name" value="Disease_R_plants"/>
</dbReference>
<feature type="region of interest" description="Disordered" evidence="7">
    <location>
        <begin position="1036"/>
        <end position="1070"/>
    </location>
</feature>
<dbReference type="Proteomes" id="UP001497457">
    <property type="component" value="Chromosome 23rd"/>
</dbReference>
<evidence type="ECO:0000256" key="3">
    <source>
        <dbReference type="ARBA" id="ARBA00022737"/>
    </source>
</evidence>
<keyword evidence="13" id="KW-1185">Reference proteome</keyword>
<dbReference type="EMBL" id="OZ075133">
    <property type="protein sequence ID" value="CAL4985822.1"/>
    <property type="molecule type" value="Genomic_DNA"/>
</dbReference>
<evidence type="ECO:0000256" key="6">
    <source>
        <dbReference type="ARBA" id="ARBA00023054"/>
    </source>
</evidence>
<organism evidence="12 13">
    <name type="scientific">Urochloa decumbens</name>
    <dbReference type="NCBI Taxonomy" id="240449"/>
    <lineage>
        <taxon>Eukaryota</taxon>
        <taxon>Viridiplantae</taxon>
        <taxon>Streptophyta</taxon>
        <taxon>Embryophyta</taxon>
        <taxon>Tracheophyta</taxon>
        <taxon>Spermatophyta</taxon>
        <taxon>Magnoliopsida</taxon>
        <taxon>Liliopsida</taxon>
        <taxon>Poales</taxon>
        <taxon>Poaceae</taxon>
        <taxon>PACMAD clade</taxon>
        <taxon>Panicoideae</taxon>
        <taxon>Panicodae</taxon>
        <taxon>Paniceae</taxon>
        <taxon>Melinidinae</taxon>
        <taxon>Urochloa</taxon>
    </lineage>
</organism>
<keyword evidence="4" id="KW-0547">Nucleotide-binding</keyword>
<dbReference type="Gene3D" id="1.20.5.4130">
    <property type="match status" value="1"/>
</dbReference>
<evidence type="ECO:0000256" key="2">
    <source>
        <dbReference type="ARBA" id="ARBA00022614"/>
    </source>
</evidence>
<dbReference type="Pfam" id="PF18052">
    <property type="entry name" value="Rx_N"/>
    <property type="match status" value="1"/>
</dbReference>
<dbReference type="InterPro" id="IPR027417">
    <property type="entry name" value="P-loop_NTPase"/>
</dbReference>
<dbReference type="GO" id="GO:0042742">
    <property type="term" value="P:defense response to bacterium"/>
    <property type="evidence" value="ECO:0007669"/>
    <property type="project" value="UniProtKB-ARBA"/>
</dbReference>
<dbReference type="InterPro" id="IPR058922">
    <property type="entry name" value="WHD_DRP"/>
</dbReference>
<feature type="domain" description="Disease resistance N-terminal" evidence="9">
    <location>
        <begin position="1"/>
        <end position="88"/>
    </location>
</feature>
<dbReference type="PRINTS" id="PR00364">
    <property type="entry name" value="DISEASERSIST"/>
</dbReference>
<reference evidence="12" key="1">
    <citation type="submission" date="2024-10" db="EMBL/GenBank/DDBJ databases">
        <authorList>
            <person name="Ryan C."/>
        </authorList>
    </citation>
    <scope>NUCLEOTIDE SEQUENCE [LARGE SCALE GENOMIC DNA]</scope>
</reference>
<gene>
    <name evidence="12" type="ORF">URODEC1_LOCUS58121</name>
</gene>
<dbReference type="Gene3D" id="1.10.10.10">
    <property type="entry name" value="Winged helix-like DNA-binding domain superfamily/Winged helix DNA-binding domain"/>
    <property type="match status" value="1"/>
</dbReference>
<evidence type="ECO:0000256" key="5">
    <source>
        <dbReference type="ARBA" id="ARBA00022821"/>
    </source>
</evidence>
<accession>A0ABC9AV74</accession>
<dbReference type="SUPFAM" id="SSF52058">
    <property type="entry name" value="L domain-like"/>
    <property type="match status" value="1"/>
</dbReference>
<dbReference type="InterPro" id="IPR055414">
    <property type="entry name" value="LRR_R13L4/SHOC2-like"/>
</dbReference>
<proteinExistence type="inferred from homology"/>
<feature type="domain" description="NB-ARC" evidence="8">
    <location>
        <begin position="183"/>
        <end position="338"/>
    </location>
</feature>
<evidence type="ECO:0000313" key="12">
    <source>
        <dbReference type="EMBL" id="CAL4985822.1"/>
    </source>
</evidence>
<dbReference type="FunFam" id="1.10.10.10:FF:000322">
    <property type="entry name" value="Probable disease resistance protein At1g63360"/>
    <property type="match status" value="1"/>
</dbReference>
<dbReference type="AlphaFoldDB" id="A0ABC9AV74"/>